<organism evidence="3 4">
    <name type="scientific">Ophiocordyceps unilateralis</name>
    <name type="common">Zombie-ant fungus</name>
    <name type="synonym">Torrubia unilateralis</name>
    <dbReference type="NCBI Taxonomy" id="268505"/>
    <lineage>
        <taxon>Eukaryota</taxon>
        <taxon>Fungi</taxon>
        <taxon>Dikarya</taxon>
        <taxon>Ascomycota</taxon>
        <taxon>Pezizomycotina</taxon>
        <taxon>Sordariomycetes</taxon>
        <taxon>Hypocreomycetidae</taxon>
        <taxon>Hypocreales</taxon>
        <taxon>Ophiocordycipitaceae</taxon>
        <taxon>Ophiocordyceps</taxon>
    </lineage>
</organism>
<keyword evidence="2" id="KW-0732">Signal</keyword>
<gene>
    <name evidence="3" type="ORF">XA68_14363</name>
</gene>
<feature type="region of interest" description="Disordered" evidence="1">
    <location>
        <begin position="16"/>
        <end position="62"/>
    </location>
</feature>
<reference evidence="3 4" key="1">
    <citation type="journal article" date="2015" name="BMC Genomics">
        <title>Gene expression during zombie ant biting behavior reflects the complexity underlying fungal parasitic behavioral manipulation.</title>
        <authorList>
            <person name="de Bekker C."/>
            <person name="Ohm R.A."/>
            <person name="Loreto R.G."/>
            <person name="Sebastian A."/>
            <person name="Albert I."/>
            <person name="Merrow M."/>
            <person name="Brachmann A."/>
            <person name="Hughes D.P."/>
        </authorList>
    </citation>
    <scope>NUCLEOTIDE SEQUENCE [LARGE SCALE GENOMIC DNA]</scope>
    <source>
        <strain evidence="3 4">SC16a</strain>
    </source>
</reference>
<sequence>MQLLLHLVIYCSVRPRSSSAGNPPRCRRVPPSNSTDGRSSDDDDDQSAQQREPLNLRTCLVPGAGRRQTEIRSGSLDAALRTYVAADDDDDQDDAPTTKLNLLNLLTTTSTTLSMPIMMPELRRIRNL</sequence>
<protein>
    <submittedName>
        <fullName evidence="3">Uncharacterized protein</fullName>
    </submittedName>
</protein>
<accession>A0A2A9P9F7</accession>
<dbReference type="AlphaFoldDB" id="A0A2A9P9F7"/>
<evidence type="ECO:0000256" key="1">
    <source>
        <dbReference type="SAM" id="MobiDB-lite"/>
    </source>
</evidence>
<reference evidence="3 4" key="2">
    <citation type="journal article" date="2017" name="Sci. Rep.">
        <title>Ant-infecting Ophiocordyceps genomes reveal a high diversity of potential behavioral manipulation genes and a possible major role for enterotoxins.</title>
        <authorList>
            <person name="de Bekker C."/>
            <person name="Ohm R.A."/>
            <person name="Evans H.C."/>
            <person name="Brachmann A."/>
            <person name="Hughes D.P."/>
        </authorList>
    </citation>
    <scope>NUCLEOTIDE SEQUENCE [LARGE SCALE GENOMIC DNA]</scope>
    <source>
        <strain evidence="3 4">SC16a</strain>
    </source>
</reference>
<evidence type="ECO:0000313" key="3">
    <source>
        <dbReference type="EMBL" id="PFH57938.1"/>
    </source>
</evidence>
<name>A0A2A9P9F7_OPHUN</name>
<feature type="signal peptide" evidence="2">
    <location>
        <begin position="1"/>
        <end position="20"/>
    </location>
</feature>
<evidence type="ECO:0000313" key="4">
    <source>
        <dbReference type="Proteomes" id="UP000037136"/>
    </source>
</evidence>
<proteinExistence type="predicted"/>
<dbReference type="Proteomes" id="UP000037136">
    <property type="component" value="Unassembled WGS sequence"/>
</dbReference>
<keyword evidence="4" id="KW-1185">Reference proteome</keyword>
<dbReference type="EMBL" id="LAZP02000348">
    <property type="protein sequence ID" value="PFH57938.1"/>
    <property type="molecule type" value="Genomic_DNA"/>
</dbReference>
<comment type="caution">
    <text evidence="3">The sequence shown here is derived from an EMBL/GenBank/DDBJ whole genome shotgun (WGS) entry which is preliminary data.</text>
</comment>
<evidence type="ECO:0000256" key="2">
    <source>
        <dbReference type="SAM" id="SignalP"/>
    </source>
</evidence>
<feature type="chain" id="PRO_5012315332" evidence="2">
    <location>
        <begin position="21"/>
        <end position="128"/>
    </location>
</feature>